<reference evidence="1 2" key="1">
    <citation type="submission" date="2019-03" db="EMBL/GenBank/DDBJ databases">
        <title>Single cell metagenomics reveals metabolic interactions within the superorganism composed of flagellate Streblomastix strix and complex community of Bacteroidetes bacteria on its surface.</title>
        <authorList>
            <person name="Treitli S.C."/>
            <person name="Kolisko M."/>
            <person name="Husnik F."/>
            <person name="Keeling P."/>
            <person name="Hampl V."/>
        </authorList>
    </citation>
    <scope>NUCLEOTIDE SEQUENCE [LARGE SCALE GENOMIC DNA]</scope>
    <source>
        <strain evidence="1">ST1C</strain>
    </source>
</reference>
<dbReference type="Proteomes" id="UP000324800">
    <property type="component" value="Unassembled WGS sequence"/>
</dbReference>
<dbReference type="AlphaFoldDB" id="A0A5J4VXY4"/>
<name>A0A5J4VXY4_9EUKA</name>
<comment type="caution">
    <text evidence="1">The sequence shown here is derived from an EMBL/GenBank/DDBJ whole genome shotgun (WGS) entry which is preliminary data.</text>
</comment>
<protein>
    <submittedName>
        <fullName evidence="1">Uncharacterized protein</fullName>
    </submittedName>
</protein>
<accession>A0A5J4VXY4</accession>
<gene>
    <name evidence="1" type="ORF">EZS28_017306</name>
</gene>
<sequence>MNELQGETEADFRRRLQREKLVVHRAIERINLKHPNYTEAFEAFTLRQAPRLTLDRFKKQIVFYGVTAKTSEFEILVNHFFGDQEEIGYEDFIRAINLEETPLSFQAAIAPDKS</sequence>
<dbReference type="EMBL" id="SNRW01004487">
    <property type="protein sequence ID" value="KAA6387169.1"/>
    <property type="molecule type" value="Genomic_DNA"/>
</dbReference>
<evidence type="ECO:0000313" key="2">
    <source>
        <dbReference type="Proteomes" id="UP000324800"/>
    </source>
</evidence>
<organism evidence="1 2">
    <name type="scientific">Streblomastix strix</name>
    <dbReference type="NCBI Taxonomy" id="222440"/>
    <lineage>
        <taxon>Eukaryota</taxon>
        <taxon>Metamonada</taxon>
        <taxon>Preaxostyla</taxon>
        <taxon>Oxymonadida</taxon>
        <taxon>Streblomastigidae</taxon>
        <taxon>Streblomastix</taxon>
    </lineage>
</organism>
<proteinExistence type="predicted"/>
<evidence type="ECO:0000313" key="1">
    <source>
        <dbReference type="EMBL" id="KAA6387169.1"/>
    </source>
</evidence>